<gene>
    <name evidence="4" type="ORF">IFM12276_40690</name>
</gene>
<dbReference type="Gene3D" id="3.40.50.11780">
    <property type="match status" value="1"/>
</dbReference>
<keyword evidence="5" id="KW-1185">Reference proteome</keyword>
<dbReference type="Pfam" id="PF17482">
    <property type="entry name" value="Phage_sheath_1C"/>
    <property type="match status" value="1"/>
</dbReference>
<dbReference type="InterPro" id="IPR020287">
    <property type="entry name" value="Tail_sheath_C"/>
</dbReference>
<evidence type="ECO:0000313" key="5">
    <source>
        <dbReference type="Proteomes" id="UP001317870"/>
    </source>
</evidence>
<dbReference type="InterPro" id="IPR035089">
    <property type="entry name" value="Phage_sheath_subtilisin"/>
</dbReference>
<dbReference type="PANTHER" id="PTHR35861:SF1">
    <property type="entry name" value="PHAGE TAIL SHEATH PROTEIN"/>
    <property type="match status" value="1"/>
</dbReference>
<feature type="domain" description="Tail sheath protein subtilisin-like" evidence="2">
    <location>
        <begin position="117"/>
        <end position="266"/>
    </location>
</feature>
<dbReference type="Pfam" id="PF04984">
    <property type="entry name" value="Phage_sheath_1"/>
    <property type="match status" value="1"/>
</dbReference>
<proteinExistence type="inferred from homology"/>
<accession>A0ABN6U7R0</accession>
<dbReference type="PANTHER" id="PTHR35861">
    <property type="match status" value="1"/>
</dbReference>
<evidence type="ECO:0000259" key="3">
    <source>
        <dbReference type="Pfam" id="PF17482"/>
    </source>
</evidence>
<evidence type="ECO:0000313" key="4">
    <source>
        <dbReference type="EMBL" id="BDU01041.1"/>
    </source>
</evidence>
<evidence type="ECO:0008006" key="6">
    <source>
        <dbReference type="Google" id="ProtNLM"/>
    </source>
</evidence>
<name>A0ABN6U7R0_9NOCA</name>
<sequence length="385" mass="41370">MTVPLSPGVYVRETPLTPSIAGVGTSTAAFIGVSTVAENEMPVGPDGKPYTLVAQGVPFPVTNWEQFKRQFGDFDAGNLNLAHSVYGFFNNGGSRCWVARVSNLDDATEVDAVLTRMAAIDEIAIVAAPGALNDAVRGKLVDHCEKLKDRVAVLDGNDTKTITVDAIKGAVKISDFAAIYFPWIEVSDPVSGGTVSIPPSGLVAGIYARVDGERGVHKAPANEQVNGALGLTYRLSTAEQDGLNPEGINAIRLLNGTIRIWGARTMGGDLNEAAGGIKYVNIRRLMNFLRESIDQGTQFAVFEPNSEPLWQRITRSVNGFLTGVWRDGALFGTVPEEAFRVICDETTNPPDVRARGQVVTEVWVAPVKPAEFVMFRIAQVNEIPA</sequence>
<dbReference type="EMBL" id="AP026978">
    <property type="protein sequence ID" value="BDU01041.1"/>
    <property type="molecule type" value="Genomic_DNA"/>
</dbReference>
<dbReference type="Proteomes" id="UP001317870">
    <property type="component" value="Chromosome"/>
</dbReference>
<reference evidence="4 5" key="1">
    <citation type="submission" date="2022-11" db="EMBL/GenBank/DDBJ databases">
        <title>Genome Sequencing of Nocardia sp. ON39_IFM12276 and assembly.</title>
        <authorList>
            <person name="Shimojima M."/>
            <person name="Toyokawa M."/>
            <person name="Uesaka K."/>
        </authorList>
    </citation>
    <scope>NUCLEOTIDE SEQUENCE [LARGE SCALE GENOMIC DNA]</scope>
    <source>
        <strain evidence="4 5">IFM 12276</strain>
    </source>
</reference>
<dbReference type="RefSeq" id="WP_281874041.1">
    <property type="nucleotide sequence ID" value="NZ_AP026978.1"/>
</dbReference>
<organism evidence="4 5">
    <name type="scientific">Nocardia sputorum</name>
    <dbReference type="NCBI Taxonomy" id="2984338"/>
    <lineage>
        <taxon>Bacteria</taxon>
        <taxon>Bacillati</taxon>
        <taxon>Actinomycetota</taxon>
        <taxon>Actinomycetes</taxon>
        <taxon>Mycobacteriales</taxon>
        <taxon>Nocardiaceae</taxon>
        <taxon>Nocardia</taxon>
    </lineage>
</organism>
<evidence type="ECO:0000256" key="1">
    <source>
        <dbReference type="ARBA" id="ARBA00008005"/>
    </source>
</evidence>
<evidence type="ECO:0000259" key="2">
    <source>
        <dbReference type="Pfam" id="PF04984"/>
    </source>
</evidence>
<dbReference type="InterPro" id="IPR052042">
    <property type="entry name" value="Tail_sheath_structural"/>
</dbReference>
<protein>
    <recommendedName>
        <fullName evidence="6">Phage tail sheath family protein</fullName>
    </recommendedName>
</protein>
<feature type="domain" description="Tail sheath protein C-terminal" evidence="3">
    <location>
        <begin position="278"/>
        <end position="378"/>
    </location>
</feature>
<comment type="similarity">
    <text evidence="1">Belongs to the myoviridae tail sheath protein family.</text>
</comment>